<dbReference type="AlphaFoldDB" id="A0A6M4NP59"/>
<evidence type="ECO:0000313" key="2">
    <source>
        <dbReference type="EMBL" id="QJR97238.1"/>
    </source>
</evidence>
<proteinExistence type="predicted"/>
<name>A0A6M4NP59_SALSP</name>
<keyword evidence="2" id="KW-0614">Plasmid</keyword>
<geneLocation type="plasmid" evidence="2">
    <name>pOYZ4</name>
</geneLocation>
<dbReference type="EMBL" id="MN539018">
    <property type="protein sequence ID" value="QJR97238.1"/>
    <property type="molecule type" value="Genomic_DNA"/>
</dbReference>
<reference evidence="2" key="1">
    <citation type="submission" date="2019-10" db="EMBL/GenBank/DDBJ databases">
        <authorList>
            <person name="Chang M.-X."/>
            <person name="Jiang H.-X."/>
        </authorList>
    </citation>
    <scope>NUCLEOTIDE SEQUENCE</scope>
    <source>
        <strain evidence="2">OYZ4</strain>
        <plasmid evidence="2">pOYZ4</plasmid>
    </source>
</reference>
<accession>A0A6M4NP59</accession>
<sequence>MLAMATPPTTPEINATGARPNRSTRPPPTHAPMMVAMTLLAAVAPAQAALFV</sequence>
<protein>
    <submittedName>
        <fullName evidence="2">Uncharacterized protein</fullName>
    </submittedName>
</protein>
<evidence type="ECO:0000256" key="1">
    <source>
        <dbReference type="SAM" id="MobiDB-lite"/>
    </source>
</evidence>
<organism evidence="2">
    <name type="scientific">Salmonella sp</name>
    <dbReference type="NCBI Taxonomy" id="599"/>
    <lineage>
        <taxon>Bacteria</taxon>
        <taxon>Pseudomonadati</taxon>
        <taxon>Pseudomonadota</taxon>
        <taxon>Gammaproteobacteria</taxon>
        <taxon>Enterobacterales</taxon>
        <taxon>Enterobacteriaceae</taxon>
        <taxon>Salmonella</taxon>
    </lineage>
</organism>
<feature type="region of interest" description="Disordered" evidence="1">
    <location>
        <begin position="1"/>
        <end position="31"/>
    </location>
</feature>